<proteinExistence type="predicted"/>
<dbReference type="AlphaFoldDB" id="A0A565AV81"/>
<evidence type="ECO:0000313" key="1">
    <source>
        <dbReference type="EMBL" id="VVA92465.1"/>
    </source>
</evidence>
<dbReference type="Proteomes" id="UP000489600">
    <property type="component" value="Unassembled WGS sequence"/>
</dbReference>
<protein>
    <submittedName>
        <fullName evidence="1">Uncharacterized protein</fullName>
    </submittedName>
</protein>
<accession>A0A565AV81</accession>
<organism evidence="1 2">
    <name type="scientific">Arabis nemorensis</name>
    <dbReference type="NCBI Taxonomy" id="586526"/>
    <lineage>
        <taxon>Eukaryota</taxon>
        <taxon>Viridiplantae</taxon>
        <taxon>Streptophyta</taxon>
        <taxon>Embryophyta</taxon>
        <taxon>Tracheophyta</taxon>
        <taxon>Spermatophyta</taxon>
        <taxon>Magnoliopsida</taxon>
        <taxon>eudicotyledons</taxon>
        <taxon>Gunneridae</taxon>
        <taxon>Pentapetalae</taxon>
        <taxon>rosids</taxon>
        <taxon>malvids</taxon>
        <taxon>Brassicales</taxon>
        <taxon>Brassicaceae</taxon>
        <taxon>Arabideae</taxon>
        <taxon>Arabis</taxon>
    </lineage>
</organism>
<dbReference type="EMBL" id="CABITT030000001">
    <property type="protein sequence ID" value="VVA92465.1"/>
    <property type="molecule type" value="Genomic_DNA"/>
</dbReference>
<comment type="caution">
    <text evidence="1">The sequence shown here is derived from an EMBL/GenBank/DDBJ whole genome shotgun (WGS) entry which is preliminary data.</text>
</comment>
<sequence>MVHIVGVFGEWMMNKESWNFNVNNKKGGKLFTIRDNLKFDEMVEMVVEDFGIDRLSHEEQLSYVLPETMLENMPKDTPPIFVNNDRQLETLWEICRSVSIRLCISVKNSYTESQDYSFEIPMVSRKGAAKKT</sequence>
<name>A0A565AV81_9BRAS</name>
<evidence type="ECO:0000313" key="2">
    <source>
        <dbReference type="Proteomes" id="UP000489600"/>
    </source>
</evidence>
<reference evidence="1" key="1">
    <citation type="submission" date="2019-07" db="EMBL/GenBank/DDBJ databases">
        <authorList>
            <person name="Dittberner H."/>
        </authorList>
    </citation>
    <scope>NUCLEOTIDE SEQUENCE [LARGE SCALE GENOMIC DNA]</scope>
</reference>
<keyword evidence="2" id="KW-1185">Reference proteome</keyword>
<dbReference type="OrthoDB" id="1096464at2759"/>
<gene>
    <name evidence="1" type="ORF">ANE_LOCUS2910</name>
</gene>